<dbReference type="PANTHER" id="PTHR30478">
    <property type="entry name" value="DNA POLYMERASE III SUBUNIT BETA"/>
    <property type="match status" value="1"/>
</dbReference>
<evidence type="ECO:0000259" key="11">
    <source>
        <dbReference type="Pfam" id="PF00712"/>
    </source>
</evidence>
<evidence type="ECO:0000259" key="12">
    <source>
        <dbReference type="Pfam" id="PF02767"/>
    </source>
</evidence>
<dbReference type="CDD" id="cd00140">
    <property type="entry name" value="beta_clamp"/>
    <property type="match status" value="1"/>
</dbReference>
<dbReference type="Pfam" id="PF02768">
    <property type="entry name" value="DNA_pol3_beta_3"/>
    <property type="match status" value="1"/>
</dbReference>
<dbReference type="GO" id="GO:0003677">
    <property type="term" value="F:DNA binding"/>
    <property type="evidence" value="ECO:0007669"/>
    <property type="project" value="UniProtKB-UniRule"/>
</dbReference>
<dbReference type="Proteomes" id="UP000243900">
    <property type="component" value="Unassembled WGS sequence"/>
</dbReference>
<feature type="domain" description="DNA polymerase III beta sliding clamp central" evidence="12">
    <location>
        <begin position="130"/>
        <end position="245"/>
    </location>
</feature>
<evidence type="ECO:0000256" key="4">
    <source>
        <dbReference type="ARBA" id="ARBA00022490"/>
    </source>
</evidence>
<evidence type="ECO:0000256" key="9">
    <source>
        <dbReference type="ARBA" id="ARBA00023125"/>
    </source>
</evidence>
<protein>
    <recommendedName>
        <fullName evidence="3 10">Beta sliding clamp</fullName>
    </recommendedName>
</protein>
<feature type="domain" description="DNA polymerase III beta sliding clamp C-terminal" evidence="13">
    <location>
        <begin position="248"/>
        <end position="369"/>
    </location>
</feature>
<keyword evidence="7 10" id="KW-0235">DNA replication</keyword>
<evidence type="ECO:0000256" key="8">
    <source>
        <dbReference type="ARBA" id="ARBA00022932"/>
    </source>
</evidence>
<comment type="subcellular location">
    <subcellularLocation>
        <location evidence="1 10">Cytoplasm</location>
    </subcellularLocation>
</comment>
<evidence type="ECO:0000256" key="10">
    <source>
        <dbReference type="PIRNR" id="PIRNR000804"/>
    </source>
</evidence>
<dbReference type="AlphaFoldDB" id="A0A2P6ARF2"/>
<dbReference type="SMART" id="SM00480">
    <property type="entry name" value="POL3Bc"/>
    <property type="match status" value="1"/>
</dbReference>
<dbReference type="InterPro" id="IPR022637">
    <property type="entry name" value="DNA_polIII_beta_cen"/>
</dbReference>
<evidence type="ECO:0000256" key="3">
    <source>
        <dbReference type="ARBA" id="ARBA00021035"/>
    </source>
</evidence>
<dbReference type="GO" id="GO:0003887">
    <property type="term" value="F:DNA-directed DNA polymerase activity"/>
    <property type="evidence" value="ECO:0007669"/>
    <property type="project" value="UniProtKB-UniRule"/>
</dbReference>
<dbReference type="RefSeq" id="WP_105192875.1">
    <property type="nucleotide sequence ID" value="NZ_PTQZ01000190.1"/>
</dbReference>
<accession>A0A2P6ARF2</accession>
<comment type="function">
    <text evidence="10">Confers DNA tethering and processivity to DNA polymerases and other proteins. Acts as a clamp, forming a ring around DNA (a reaction catalyzed by the clamp-loading complex) which diffuses in an ATP-independent manner freely and bidirectionally along dsDNA. Initially characterized for its ability to contact the catalytic subunit of DNA polymerase III (Pol III), a complex, multichain enzyme responsible for most of the replicative synthesis in bacteria; Pol III exhibits 3'-5' exonuclease proofreading activity. The beta chain is required for initiation of replication as well as for processivity of DNA replication.</text>
</comment>
<comment type="similarity">
    <text evidence="2 10">Belongs to the beta sliding clamp family.</text>
</comment>
<reference evidence="15" key="1">
    <citation type="submission" date="2018-02" db="EMBL/GenBank/DDBJ databases">
        <title>Genome sequencing of Solimonas sp. HR-BB.</title>
        <authorList>
            <person name="Lee Y."/>
            <person name="Jeon C.O."/>
        </authorList>
    </citation>
    <scope>NUCLEOTIDE SEQUENCE [LARGE SCALE GENOMIC DNA]</scope>
    <source>
        <strain evidence="15">HR-E</strain>
    </source>
</reference>
<evidence type="ECO:0000313" key="15">
    <source>
        <dbReference type="Proteomes" id="UP000243900"/>
    </source>
</evidence>
<organism evidence="14 15">
    <name type="scientific">Amnimonas aquatica</name>
    <dbReference type="NCBI Taxonomy" id="2094561"/>
    <lineage>
        <taxon>Bacteria</taxon>
        <taxon>Pseudomonadati</taxon>
        <taxon>Pseudomonadota</taxon>
        <taxon>Gammaproteobacteria</taxon>
        <taxon>Moraxellales</taxon>
        <taxon>Moraxellaceae</taxon>
        <taxon>Amnimonas</taxon>
    </lineage>
</organism>
<keyword evidence="5 10" id="KW-0808">Transferase</keyword>
<dbReference type="OrthoDB" id="8421503at2"/>
<dbReference type="SUPFAM" id="SSF55979">
    <property type="entry name" value="DNA clamp"/>
    <property type="match status" value="3"/>
</dbReference>
<evidence type="ECO:0000256" key="7">
    <source>
        <dbReference type="ARBA" id="ARBA00022705"/>
    </source>
</evidence>
<dbReference type="InterPro" id="IPR001001">
    <property type="entry name" value="DNA_polIII_beta"/>
</dbReference>
<dbReference type="GO" id="GO:0008408">
    <property type="term" value="F:3'-5' exonuclease activity"/>
    <property type="evidence" value="ECO:0007669"/>
    <property type="project" value="InterPro"/>
</dbReference>
<dbReference type="FunFam" id="3.10.150.10:FF:000001">
    <property type="entry name" value="Beta sliding clamp"/>
    <property type="match status" value="1"/>
</dbReference>
<evidence type="ECO:0000256" key="5">
    <source>
        <dbReference type="ARBA" id="ARBA00022679"/>
    </source>
</evidence>
<evidence type="ECO:0000313" key="14">
    <source>
        <dbReference type="EMBL" id="PQA37184.1"/>
    </source>
</evidence>
<keyword evidence="4 10" id="KW-0963">Cytoplasm</keyword>
<dbReference type="InterPro" id="IPR022634">
    <property type="entry name" value="DNA_polIII_beta_N"/>
</dbReference>
<evidence type="ECO:0000259" key="13">
    <source>
        <dbReference type="Pfam" id="PF02768"/>
    </source>
</evidence>
<gene>
    <name evidence="14" type="ORF">C5O18_07605</name>
</gene>
<comment type="subunit">
    <text evidence="10">Forms a ring-shaped head-to-tail homodimer around DNA.</text>
</comment>
<keyword evidence="6 10" id="KW-0548">Nucleotidyltransferase</keyword>
<keyword evidence="15" id="KW-1185">Reference proteome</keyword>
<dbReference type="InterPro" id="IPR022635">
    <property type="entry name" value="DNA_polIII_beta_C"/>
</dbReference>
<dbReference type="GO" id="GO:0009360">
    <property type="term" value="C:DNA polymerase III complex"/>
    <property type="evidence" value="ECO:0007669"/>
    <property type="project" value="InterPro"/>
</dbReference>
<keyword evidence="9" id="KW-0238">DNA-binding</keyword>
<evidence type="ECO:0000256" key="6">
    <source>
        <dbReference type="ARBA" id="ARBA00022695"/>
    </source>
</evidence>
<dbReference type="GO" id="GO:0005737">
    <property type="term" value="C:cytoplasm"/>
    <property type="evidence" value="ECO:0007669"/>
    <property type="project" value="UniProtKB-SubCell"/>
</dbReference>
<dbReference type="NCBIfam" id="TIGR00663">
    <property type="entry name" value="dnan"/>
    <property type="match status" value="1"/>
</dbReference>
<dbReference type="Gene3D" id="3.70.10.10">
    <property type="match status" value="1"/>
</dbReference>
<dbReference type="Pfam" id="PF00712">
    <property type="entry name" value="DNA_pol3_beta"/>
    <property type="match status" value="1"/>
</dbReference>
<dbReference type="GO" id="GO:0006271">
    <property type="term" value="P:DNA strand elongation involved in DNA replication"/>
    <property type="evidence" value="ECO:0007669"/>
    <property type="project" value="TreeGrafter"/>
</dbReference>
<evidence type="ECO:0000256" key="2">
    <source>
        <dbReference type="ARBA" id="ARBA00010752"/>
    </source>
</evidence>
<sequence>MKVSMTRDQLLKPLQQVAGVVEKRQTLQVLSNVLLVVDQGELALTGTDLEVELVARQVLDGDSQNGRITVPCRKLLDICRALPATAQVELALDGQRLLLRSGKSRFTLTTLPANDFPNLDDTLAGSFSLTLSQKALKRLIDKTSFAMAQQDVRYYLNGMLFEVTEGKLRVVSTDGHRLALCDADVTTQISEKMQVIVPRKGVQELSRLLSDDDAEVTLTLGSNHLRVTVGNVTFTSKLIDGRFPDYERVLPKGGDRTLVAGREDLKSALQRAAILCNEKFRGVRLQIEGDQLRILATNPDQEEAEEELQVEYNGKELEIGFNVGYLLDVLNVLSGAYTQAILGDTNSSALIRDNDGEQADAVYVVMPMRL</sequence>
<keyword evidence="8 10" id="KW-0239">DNA-directed DNA polymerase</keyword>
<name>A0A2P6ARF2_9GAMM</name>
<dbReference type="EMBL" id="PTQZ01000190">
    <property type="protein sequence ID" value="PQA37184.1"/>
    <property type="molecule type" value="Genomic_DNA"/>
</dbReference>
<proteinExistence type="inferred from homology"/>
<dbReference type="GO" id="GO:0042802">
    <property type="term" value="F:identical protein binding"/>
    <property type="evidence" value="ECO:0007669"/>
    <property type="project" value="UniProtKB-ARBA"/>
</dbReference>
<evidence type="ECO:0000256" key="1">
    <source>
        <dbReference type="ARBA" id="ARBA00004496"/>
    </source>
</evidence>
<dbReference type="PIRSF" id="PIRSF000804">
    <property type="entry name" value="DNA_pol_III_b"/>
    <property type="match status" value="1"/>
</dbReference>
<feature type="domain" description="DNA polymerase III beta sliding clamp N-terminal" evidence="11">
    <location>
        <begin position="1"/>
        <end position="120"/>
    </location>
</feature>
<dbReference type="PANTHER" id="PTHR30478:SF0">
    <property type="entry name" value="BETA SLIDING CLAMP"/>
    <property type="match status" value="1"/>
</dbReference>
<dbReference type="InterPro" id="IPR046938">
    <property type="entry name" value="DNA_clamp_sf"/>
</dbReference>
<dbReference type="Pfam" id="PF02767">
    <property type="entry name" value="DNA_pol3_beta_2"/>
    <property type="match status" value="1"/>
</dbReference>
<comment type="caution">
    <text evidence="14">The sequence shown here is derived from an EMBL/GenBank/DDBJ whole genome shotgun (WGS) entry which is preliminary data.</text>
</comment>
<dbReference type="Gene3D" id="3.10.150.10">
    <property type="entry name" value="DNA Polymerase III, subunit A, domain 2"/>
    <property type="match status" value="1"/>
</dbReference>